<keyword evidence="2" id="KW-1185">Reference proteome</keyword>
<evidence type="ECO:0000313" key="1">
    <source>
        <dbReference type="EMBL" id="KAF5894294.1"/>
    </source>
</evidence>
<sequence length="84" mass="9280">MIGMWAATTLREMLEVLKCEIATLTLRQERTGSSAMACLVLSHTHTESCSVVLQCVLFIIRKITETSTGFMPFKLLSGLLWGCA</sequence>
<protein>
    <submittedName>
        <fullName evidence="1">Uncharacterized protein</fullName>
    </submittedName>
</protein>
<name>A0A8J4UAL6_CLAMG</name>
<dbReference type="Proteomes" id="UP000727407">
    <property type="component" value="Unassembled WGS sequence"/>
</dbReference>
<gene>
    <name evidence="1" type="ORF">DAT39_016013</name>
</gene>
<dbReference type="AlphaFoldDB" id="A0A8J4UAL6"/>
<comment type="caution">
    <text evidence="1">The sequence shown here is derived from an EMBL/GenBank/DDBJ whole genome shotgun (WGS) entry which is preliminary data.</text>
</comment>
<reference evidence="1" key="1">
    <citation type="submission" date="2020-07" db="EMBL/GenBank/DDBJ databases">
        <title>Clarias magur genome sequencing, assembly and annotation.</title>
        <authorList>
            <person name="Kushwaha B."/>
            <person name="Kumar R."/>
            <person name="Das P."/>
            <person name="Joshi C.G."/>
            <person name="Kumar D."/>
            <person name="Nagpure N.S."/>
            <person name="Pandey M."/>
            <person name="Agarwal S."/>
            <person name="Srivastava S."/>
            <person name="Singh M."/>
            <person name="Sahoo L."/>
            <person name="Jayasankar P."/>
            <person name="Meher P.K."/>
            <person name="Koringa P.G."/>
            <person name="Iquebal M.A."/>
            <person name="Das S.P."/>
            <person name="Bit A."/>
            <person name="Patnaik S."/>
            <person name="Patel N."/>
            <person name="Shah T.M."/>
            <person name="Hinsu A."/>
            <person name="Jena J.K."/>
        </authorList>
    </citation>
    <scope>NUCLEOTIDE SEQUENCE</scope>
    <source>
        <strain evidence="1">CIFAMagur01</strain>
        <tissue evidence="1">Testis</tissue>
    </source>
</reference>
<dbReference type="EMBL" id="QNUK01000381">
    <property type="protein sequence ID" value="KAF5894294.1"/>
    <property type="molecule type" value="Genomic_DNA"/>
</dbReference>
<proteinExistence type="predicted"/>
<organism evidence="1 2">
    <name type="scientific">Clarias magur</name>
    <name type="common">Asian catfish</name>
    <name type="synonym">Macropteronotus magur</name>
    <dbReference type="NCBI Taxonomy" id="1594786"/>
    <lineage>
        <taxon>Eukaryota</taxon>
        <taxon>Metazoa</taxon>
        <taxon>Chordata</taxon>
        <taxon>Craniata</taxon>
        <taxon>Vertebrata</taxon>
        <taxon>Euteleostomi</taxon>
        <taxon>Actinopterygii</taxon>
        <taxon>Neopterygii</taxon>
        <taxon>Teleostei</taxon>
        <taxon>Ostariophysi</taxon>
        <taxon>Siluriformes</taxon>
        <taxon>Clariidae</taxon>
        <taxon>Clarias</taxon>
    </lineage>
</organism>
<evidence type="ECO:0000313" key="2">
    <source>
        <dbReference type="Proteomes" id="UP000727407"/>
    </source>
</evidence>
<accession>A0A8J4UAL6</accession>